<accession>A0A1T5ASK4</accession>
<feature type="region of interest" description="Disordered" evidence="1">
    <location>
        <begin position="124"/>
        <end position="153"/>
    </location>
</feature>
<keyword evidence="2" id="KW-1133">Transmembrane helix</keyword>
<name>A0A1T5ASK4_9FIRM</name>
<dbReference type="EMBL" id="FUYN01000002">
    <property type="protein sequence ID" value="SKB37800.1"/>
    <property type="molecule type" value="Genomic_DNA"/>
</dbReference>
<sequence>MKISNREKNLLLLLFIAVGGYLFFTFVYTPQTEKLETLKQQEQAKQNEYAQMQALINSEGNLDLEIETIKNELLPVARTYFGDIDQEETIVILDDFAQKADLDIKGIRFVEPIAKSLTELKESVASKNQENKPAEKPAEATSEGEPAKEETVEPDNITARAAEVEFEGNYDKLMDYLVEVGSYYKRISSYSMQLKSEQGKPLTGTIFMNFYCIDSVDKYVPQDPSILEYNFIPRSSKDNPFEAYSWSYKITTIPGVYTSPVSQQGIIVGPSELGMYYLPEQTKEDPISMEKTMELGAQNPIPLALNIFDEKLLYSFEDKILKTFALDKGNTISGKLEKDLESEENLYSITYTFDGEEAETEVYLDLQSKKLTIDKQPQYLSLFVNADKKLDNILGLIVTDAKGMDYRVFLANKIDWTNQKELRGVLPESITYPLTVKNVFVRDNSDTSTKNAKLSFDELKVAYYEVD</sequence>
<proteinExistence type="predicted"/>
<protein>
    <recommendedName>
        <fullName evidence="5">Type IV pilus assembly protein PilO</fullName>
    </recommendedName>
</protein>
<gene>
    <name evidence="3" type="ORF">SAMN02745120_1143</name>
</gene>
<feature type="compositionally biased region" description="Basic and acidic residues" evidence="1">
    <location>
        <begin position="124"/>
        <end position="138"/>
    </location>
</feature>
<dbReference type="OrthoDB" id="1704601at2"/>
<keyword evidence="2" id="KW-0472">Membrane</keyword>
<dbReference type="RefSeq" id="WP_079589059.1">
    <property type="nucleotide sequence ID" value="NZ_FUYN01000002.1"/>
</dbReference>
<evidence type="ECO:0000313" key="3">
    <source>
        <dbReference type="EMBL" id="SKB37800.1"/>
    </source>
</evidence>
<evidence type="ECO:0000256" key="1">
    <source>
        <dbReference type="SAM" id="MobiDB-lite"/>
    </source>
</evidence>
<reference evidence="4" key="1">
    <citation type="submission" date="2017-02" db="EMBL/GenBank/DDBJ databases">
        <authorList>
            <person name="Varghese N."/>
            <person name="Submissions S."/>
        </authorList>
    </citation>
    <scope>NUCLEOTIDE SEQUENCE [LARGE SCALE GENOMIC DNA]</scope>
    <source>
        <strain evidence="4">ATCC 35199</strain>
    </source>
</reference>
<evidence type="ECO:0008006" key="5">
    <source>
        <dbReference type="Google" id="ProtNLM"/>
    </source>
</evidence>
<organism evidence="3 4">
    <name type="scientific">Acetoanaerobium noterae</name>
    <dbReference type="NCBI Taxonomy" id="745369"/>
    <lineage>
        <taxon>Bacteria</taxon>
        <taxon>Bacillati</taxon>
        <taxon>Bacillota</taxon>
        <taxon>Clostridia</taxon>
        <taxon>Peptostreptococcales</taxon>
        <taxon>Filifactoraceae</taxon>
        <taxon>Acetoanaerobium</taxon>
    </lineage>
</organism>
<dbReference type="Proteomes" id="UP000243406">
    <property type="component" value="Unassembled WGS sequence"/>
</dbReference>
<evidence type="ECO:0000256" key="2">
    <source>
        <dbReference type="SAM" id="Phobius"/>
    </source>
</evidence>
<keyword evidence="2" id="KW-0812">Transmembrane</keyword>
<evidence type="ECO:0000313" key="4">
    <source>
        <dbReference type="Proteomes" id="UP000243406"/>
    </source>
</evidence>
<dbReference type="AlphaFoldDB" id="A0A1T5ASK4"/>
<keyword evidence="4" id="KW-1185">Reference proteome</keyword>
<feature type="transmembrane region" description="Helical" evidence="2">
    <location>
        <begin position="12"/>
        <end position="29"/>
    </location>
</feature>